<sequence>MSYLVILFLILILILIYFMFLKNKLSEKFNQELQTPEIIEIIKKGKEVNIKFKNSHPNEKRTFMIFYIDTESPNSGIWVEKKISCEKEICEIKLGDMYGKRYHLVIVETDGQIIGNFGKIIKFGDNNPYLPYHIFPTETKVQSLENGINENGISENGISENGINENGISENGINENGINENGISDSPINSPINSPYVICGSNPIVKYVKDETDIKNIEIRTKCKKDKEIHRIKKKVKRSLWNEFKKGYLSVDLNLAN</sequence>
<dbReference type="AlphaFoldDB" id="A0A6C0J9G4"/>
<accession>A0A6C0J9G4</accession>
<protein>
    <submittedName>
        <fullName evidence="2">Uncharacterized protein</fullName>
    </submittedName>
</protein>
<dbReference type="EMBL" id="MN740335">
    <property type="protein sequence ID" value="QHU01167.1"/>
    <property type="molecule type" value="Genomic_DNA"/>
</dbReference>
<keyword evidence="1" id="KW-1133">Transmembrane helix</keyword>
<organism evidence="2">
    <name type="scientific">viral metagenome</name>
    <dbReference type="NCBI Taxonomy" id="1070528"/>
    <lineage>
        <taxon>unclassified sequences</taxon>
        <taxon>metagenomes</taxon>
        <taxon>organismal metagenomes</taxon>
    </lineage>
</organism>
<keyword evidence="1" id="KW-0812">Transmembrane</keyword>
<evidence type="ECO:0000313" key="2">
    <source>
        <dbReference type="EMBL" id="QHU01167.1"/>
    </source>
</evidence>
<name>A0A6C0J9G4_9ZZZZ</name>
<evidence type="ECO:0000256" key="1">
    <source>
        <dbReference type="SAM" id="Phobius"/>
    </source>
</evidence>
<feature type="transmembrane region" description="Helical" evidence="1">
    <location>
        <begin position="6"/>
        <end position="21"/>
    </location>
</feature>
<keyword evidence="1" id="KW-0472">Membrane</keyword>
<proteinExistence type="predicted"/>
<reference evidence="2" key="1">
    <citation type="journal article" date="2020" name="Nature">
        <title>Giant virus diversity and host interactions through global metagenomics.</title>
        <authorList>
            <person name="Schulz F."/>
            <person name="Roux S."/>
            <person name="Paez-Espino D."/>
            <person name="Jungbluth S."/>
            <person name="Walsh D.A."/>
            <person name="Denef V.J."/>
            <person name="McMahon K.D."/>
            <person name="Konstantinidis K.T."/>
            <person name="Eloe-Fadrosh E.A."/>
            <person name="Kyrpides N.C."/>
            <person name="Woyke T."/>
        </authorList>
    </citation>
    <scope>NUCLEOTIDE SEQUENCE</scope>
    <source>
        <strain evidence="2">GVMAG-M-3300025860-25</strain>
    </source>
</reference>